<dbReference type="Pfam" id="PF01032">
    <property type="entry name" value="FecCD"/>
    <property type="match status" value="1"/>
</dbReference>
<dbReference type="GO" id="GO:0022857">
    <property type="term" value="F:transmembrane transporter activity"/>
    <property type="evidence" value="ECO:0007669"/>
    <property type="project" value="InterPro"/>
</dbReference>
<dbReference type="InterPro" id="IPR037294">
    <property type="entry name" value="ABC_BtuC-like"/>
</dbReference>
<evidence type="ECO:0000313" key="9">
    <source>
        <dbReference type="EMBL" id="MDZ4910745.1"/>
    </source>
</evidence>
<evidence type="ECO:0000256" key="6">
    <source>
        <dbReference type="ARBA" id="ARBA00022989"/>
    </source>
</evidence>
<comment type="subcellular location">
    <subcellularLocation>
        <location evidence="1">Cell membrane</location>
        <topology evidence="1">Multi-pass membrane protein</topology>
    </subcellularLocation>
</comment>
<evidence type="ECO:0000256" key="3">
    <source>
        <dbReference type="ARBA" id="ARBA00022448"/>
    </source>
</evidence>
<dbReference type="Gene3D" id="1.10.3470.10">
    <property type="entry name" value="ABC transporter involved in vitamin B12 uptake, BtuC"/>
    <property type="match status" value="1"/>
</dbReference>
<keyword evidence="7 8" id="KW-0472">Membrane</keyword>
<keyword evidence="4" id="KW-1003">Cell membrane</keyword>
<dbReference type="InterPro" id="IPR000522">
    <property type="entry name" value="ABC_transptr_permease_BtuC"/>
</dbReference>
<dbReference type="AlphaFoldDB" id="A0AAW9IA15"/>
<feature type="transmembrane region" description="Helical" evidence="8">
    <location>
        <begin position="64"/>
        <end position="86"/>
    </location>
</feature>
<evidence type="ECO:0000313" key="10">
    <source>
        <dbReference type="Proteomes" id="UP001288778"/>
    </source>
</evidence>
<reference evidence="9" key="1">
    <citation type="submission" date="2019-11" db="EMBL/GenBank/DDBJ databases">
        <title>Characterization of Clostridium perfringens isolates from swine manure treated agricultural soils.</title>
        <authorList>
            <person name="Wushke S.T."/>
        </authorList>
    </citation>
    <scope>NUCLEOTIDE SEQUENCE</scope>
    <source>
        <strain evidence="9">X94</strain>
    </source>
</reference>
<keyword evidence="5 8" id="KW-0812">Transmembrane</keyword>
<organism evidence="9 10">
    <name type="scientific">Clostridium perfringens</name>
    <dbReference type="NCBI Taxonomy" id="1502"/>
    <lineage>
        <taxon>Bacteria</taxon>
        <taxon>Bacillati</taxon>
        <taxon>Bacillota</taxon>
        <taxon>Clostridia</taxon>
        <taxon>Eubacteriales</taxon>
        <taxon>Clostridiaceae</taxon>
        <taxon>Clostridium</taxon>
    </lineage>
</organism>
<keyword evidence="3" id="KW-0813">Transport</keyword>
<sequence length="128" mass="13486">VAPALSWMAGSTYNRGWTEVQRIVPAILILLPLAAWLGRKVDLLPFSEESSTGLGLHVRNTRMYVAIIAVLLASSAAANVGSVGFIGLLAPHAARMLVGARQRQSMVIAALLGGILLAGADWIGRVVM</sequence>
<accession>A0AAW9IA15</accession>
<evidence type="ECO:0000256" key="8">
    <source>
        <dbReference type="SAM" id="Phobius"/>
    </source>
</evidence>
<comment type="caution">
    <text evidence="9">The sequence shown here is derived from an EMBL/GenBank/DDBJ whole genome shotgun (WGS) entry which is preliminary data.</text>
</comment>
<evidence type="ECO:0000256" key="1">
    <source>
        <dbReference type="ARBA" id="ARBA00004651"/>
    </source>
</evidence>
<evidence type="ECO:0000256" key="5">
    <source>
        <dbReference type="ARBA" id="ARBA00022692"/>
    </source>
</evidence>
<protein>
    <submittedName>
        <fullName evidence="9">Iron chelate uptake ABC transporter family permease subunit</fullName>
    </submittedName>
</protein>
<dbReference type="EMBL" id="WNUI01000683">
    <property type="protein sequence ID" value="MDZ4910745.1"/>
    <property type="molecule type" value="Genomic_DNA"/>
</dbReference>
<evidence type="ECO:0000256" key="2">
    <source>
        <dbReference type="ARBA" id="ARBA00007935"/>
    </source>
</evidence>
<feature type="non-terminal residue" evidence="9">
    <location>
        <position position="1"/>
    </location>
</feature>
<gene>
    <name evidence="9" type="ORF">GNF68_17385</name>
</gene>
<comment type="similarity">
    <text evidence="2">Belongs to the binding-protein-dependent transport system permease family. FecCD subfamily.</text>
</comment>
<feature type="non-terminal residue" evidence="9">
    <location>
        <position position="128"/>
    </location>
</feature>
<dbReference type="PANTHER" id="PTHR30472:SF37">
    <property type="entry name" value="FE(3+) DICITRATE TRANSPORT SYSTEM PERMEASE PROTEIN FECD-RELATED"/>
    <property type="match status" value="1"/>
</dbReference>
<feature type="transmembrane region" description="Helical" evidence="8">
    <location>
        <begin position="20"/>
        <end position="38"/>
    </location>
</feature>
<dbReference type="GO" id="GO:0033214">
    <property type="term" value="P:siderophore-iron import into cell"/>
    <property type="evidence" value="ECO:0007669"/>
    <property type="project" value="TreeGrafter"/>
</dbReference>
<feature type="transmembrane region" description="Helical" evidence="8">
    <location>
        <begin position="106"/>
        <end position="124"/>
    </location>
</feature>
<dbReference type="SUPFAM" id="SSF81345">
    <property type="entry name" value="ABC transporter involved in vitamin B12 uptake, BtuC"/>
    <property type="match status" value="1"/>
</dbReference>
<evidence type="ECO:0000256" key="7">
    <source>
        <dbReference type="ARBA" id="ARBA00023136"/>
    </source>
</evidence>
<evidence type="ECO:0000256" key="4">
    <source>
        <dbReference type="ARBA" id="ARBA00022475"/>
    </source>
</evidence>
<name>A0AAW9IA15_CLOPF</name>
<dbReference type="PANTHER" id="PTHR30472">
    <property type="entry name" value="FERRIC ENTEROBACTIN TRANSPORT SYSTEM PERMEASE PROTEIN"/>
    <property type="match status" value="1"/>
</dbReference>
<keyword evidence="6 8" id="KW-1133">Transmembrane helix</keyword>
<dbReference type="Proteomes" id="UP001288778">
    <property type="component" value="Unassembled WGS sequence"/>
</dbReference>
<dbReference type="GO" id="GO:0005886">
    <property type="term" value="C:plasma membrane"/>
    <property type="evidence" value="ECO:0007669"/>
    <property type="project" value="UniProtKB-SubCell"/>
</dbReference>
<proteinExistence type="inferred from homology"/>